<dbReference type="AlphaFoldDB" id="A0A2T1HM43"/>
<dbReference type="EMBL" id="PVZS01000041">
    <property type="protein sequence ID" value="PSC02698.1"/>
    <property type="molecule type" value="Genomic_DNA"/>
</dbReference>
<dbReference type="Proteomes" id="UP000239772">
    <property type="component" value="Unassembled WGS sequence"/>
</dbReference>
<accession>A0A2T1HM43</accession>
<protein>
    <submittedName>
        <fullName evidence="1">Uncharacterized protein</fullName>
    </submittedName>
</protein>
<keyword evidence="2" id="KW-1185">Reference proteome</keyword>
<evidence type="ECO:0000313" key="2">
    <source>
        <dbReference type="Proteomes" id="UP000239772"/>
    </source>
</evidence>
<reference evidence="2" key="1">
    <citation type="submission" date="2018-03" db="EMBL/GenBank/DDBJ databases">
        <authorList>
            <person name="Sun L."/>
            <person name="Liu H."/>
            <person name="Chen W."/>
            <person name="Huang K."/>
            <person name="Liu W."/>
            <person name="Gao X."/>
        </authorList>
    </citation>
    <scope>NUCLEOTIDE SEQUENCE [LARGE SCALE GENOMIC DNA]</scope>
    <source>
        <strain evidence="2">SH9</strain>
    </source>
</reference>
<gene>
    <name evidence="1" type="ORF">SLNSH_22825</name>
</gene>
<sequence>MPGEAMDLIKTAADAKGVTVAQFFRAAVARQLIECERRTLAGEDVKLDDLAGTPPKDAPLHRGLYFIALAHEFLDGIAEEATLPRFDQKTFLEACQAFDHALQCAVANLTNHALSNQTPPEDA</sequence>
<proteinExistence type="predicted"/>
<evidence type="ECO:0000313" key="1">
    <source>
        <dbReference type="EMBL" id="PSC02698.1"/>
    </source>
</evidence>
<comment type="caution">
    <text evidence="1">The sequence shown here is derived from an EMBL/GenBank/DDBJ whole genome shotgun (WGS) entry which is preliminary data.</text>
</comment>
<name>A0A2T1HM43_9HYPH</name>
<organism evidence="1 2">
    <name type="scientific">Alsobacter soli</name>
    <dbReference type="NCBI Taxonomy" id="2109933"/>
    <lineage>
        <taxon>Bacteria</taxon>
        <taxon>Pseudomonadati</taxon>
        <taxon>Pseudomonadota</taxon>
        <taxon>Alphaproteobacteria</taxon>
        <taxon>Hyphomicrobiales</taxon>
        <taxon>Alsobacteraceae</taxon>
        <taxon>Alsobacter</taxon>
    </lineage>
</organism>